<feature type="signal peptide" evidence="1">
    <location>
        <begin position="1"/>
        <end position="20"/>
    </location>
</feature>
<proteinExistence type="predicted"/>
<reference evidence="2 3" key="1">
    <citation type="submission" date="2024-02" db="EMBL/GenBank/DDBJ databases">
        <title>Deinococcus xinjiangensis NBRC 107630.</title>
        <authorList>
            <person name="Ichikawa N."/>
            <person name="Katano-Makiyama Y."/>
            <person name="Hidaka K."/>
        </authorList>
    </citation>
    <scope>NUCLEOTIDE SEQUENCE [LARGE SCALE GENOMIC DNA]</scope>
    <source>
        <strain evidence="2 3">NBRC 107630</strain>
    </source>
</reference>
<evidence type="ECO:0000313" key="2">
    <source>
        <dbReference type="EMBL" id="GAA5501678.1"/>
    </source>
</evidence>
<evidence type="ECO:0000313" key="3">
    <source>
        <dbReference type="Proteomes" id="UP001458946"/>
    </source>
</evidence>
<evidence type="ECO:0000256" key="1">
    <source>
        <dbReference type="SAM" id="SignalP"/>
    </source>
</evidence>
<protein>
    <submittedName>
        <fullName evidence="2">Uncharacterized protein</fullName>
    </submittedName>
</protein>
<feature type="chain" id="PRO_5047202218" evidence="1">
    <location>
        <begin position="21"/>
        <end position="121"/>
    </location>
</feature>
<keyword evidence="3" id="KW-1185">Reference proteome</keyword>
<dbReference type="Proteomes" id="UP001458946">
    <property type="component" value="Unassembled WGS sequence"/>
</dbReference>
<accession>A0ABP9VC96</accession>
<sequence>MQRRTLTCMALALSFCSASAIKNPLEIKLLCSSAVQTVEQPPNTPFDVSNTGPIQVGNTKAALLVVMDLNRTKFQQVKAILGKTINIYGVSYLVSEVKSGKQNTPACSVTLKRSGFSAPKK</sequence>
<gene>
    <name evidence="2" type="ORF">Dxin01_01415</name>
</gene>
<dbReference type="EMBL" id="BAABRN010000012">
    <property type="protein sequence ID" value="GAA5501678.1"/>
    <property type="molecule type" value="Genomic_DNA"/>
</dbReference>
<name>A0ABP9VC96_9DEIO</name>
<keyword evidence="1" id="KW-0732">Signal</keyword>
<comment type="caution">
    <text evidence="2">The sequence shown here is derived from an EMBL/GenBank/DDBJ whole genome shotgun (WGS) entry which is preliminary data.</text>
</comment>
<organism evidence="2 3">
    <name type="scientific">Deinococcus xinjiangensis</name>
    <dbReference type="NCBI Taxonomy" id="457454"/>
    <lineage>
        <taxon>Bacteria</taxon>
        <taxon>Thermotogati</taxon>
        <taxon>Deinococcota</taxon>
        <taxon>Deinococci</taxon>
        <taxon>Deinococcales</taxon>
        <taxon>Deinococcaceae</taxon>
        <taxon>Deinococcus</taxon>
    </lineage>
</organism>